<evidence type="ECO:0000313" key="1">
    <source>
        <dbReference type="EMBL" id="TDQ27748.1"/>
    </source>
</evidence>
<name>A0A4R6TE20_9FLAO</name>
<organism evidence="1 2">
    <name type="scientific">Tenacibaculum caenipelagi</name>
    <dbReference type="NCBI Taxonomy" id="1325435"/>
    <lineage>
        <taxon>Bacteria</taxon>
        <taxon>Pseudomonadati</taxon>
        <taxon>Bacteroidota</taxon>
        <taxon>Flavobacteriia</taxon>
        <taxon>Flavobacteriales</taxon>
        <taxon>Flavobacteriaceae</taxon>
        <taxon>Tenacibaculum</taxon>
    </lineage>
</organism>
<reference evidence="1 2" key="1">
    <citation type="submission" date="2019-03" db="EMBL/GenBank/DDBJ databases">
        <title>Genomic Encyclopedia of Type Strains, Phase III (KMG-III): the genomes of soil and plant-associated and newly described type strains.</title>
        <authorList>
            <person name="Whitman W."/>
        </authorList>
    </citation>
    <scope>NUCLEOTIDE SEQUENCE [LARGE SCALE GENOMIC DNA]</scope>
    <source>
        <strain evidence="1 2">CECT 8283</strain>
    </source>
</reference>
<comment type="caution">
    <text evidence="1">The sequence shown here is derived from an EMBL/GenBank/DDBJ whole genome shotgun (WGS) entry which is preliminary data.</text>
</comment>
<protein>
    <submittedName>
        <fullName evidence="1">Uncharacterized protein</fullName>
    </submittedName>
</protein>
<gene>
    <name evidence="1" type="ORF">DFQ07_1603</name>
</gene>
<dbReference type="AlphaFoldDB" id="A0A4R6TE20"/>
<accession>A0A4R6TE20</accession>
<dbReference type="EMBL" id="SNYH01000003">
    <property type="protein sequence ID" value="TDQ27748.1"/>
    <property type="molecule type" value="Genomic_DNA"/>
</dbReference>
<sequence>MKTKIYLFPPTTFYFGLQGVDNEEKTVTLIKF</sequence>
<evidence type="ECO:0000313" key="2">
    <source>
        <dbReference type="Proteomes" id="UP000295390"/>
    </source>
</evidence>
<proteinExistence type="predicted"/>
<keyword evidence="2" id="KW-1185">Reference proteome</keyword>
<dbReference type="Proteomes" id="UP000295390">
    <property type="component" value="Unassembled WGS sequence"/>
</dbReference>